<dbReference type="InterPro" id="IPR001387">
    <property type="entry name" value="Cro/C1-type_HTH"/>
</dbReference>
<dbReference type="SMART" id="SM00530">
    <property type="entry name" value="HTH_XRE"/>
    <property type="match status" value="1"/>
</dbReference>
<reference evidence="3 4" key="1">
    <citation type="submission" date="2016-10" db="EMBL/GenBank/DDBJ databases">
        <authorList>
            <person name="de Groot N.N."/>
        </authorList>
    </citation>
    <scope>NUCLEOTIDE SEQUENCE [LARGE SCALE GENOMIC DNA]</scope>
    <source>
        <strain evidence="3 4">AR40</strain>
    </source>
</reference>
<protein>
    <submittedName>
        <fullName evidence="3">HTH-type transcriptional regulator / antitoxin HigA</fullName>
    </submittedName>
</protein>
<name>A0A1H9X208_BUTFI</name>
<dbReference type="InterPro" id="IPR013430">
    <property type="entry name" value="Toxin_antidote_HigA"/>
</dbReference>
<proteinExistence type="predicted"/>
<dbReference type="RefSeq" id="WP_074758799.1">
    <property type="nucleotide sequence ID" value="NZ_FOGJ01000039.1"/>
</dbReference>
<dbReference type="eggNOG" id="COG3093">
    <property type="taxonomic scope" value="Bacteria"/>
</dbReference>
<dbReference type="eggNOG" id="COG2856">
    <property type="taxonomic scope" value="Bacteria"/>
</dbReference>
<gene>
    <name evidence="3" type="ORF">SAMN04487884_13921</name>
</gene>
<dbReference type="AlphaFoldDB" id="A0A1H9X208"/>
<dbReference type="Proteomes" id="UP000182584">
    <property type="component" value="Unassembled WGS sequence"/>
</dbReference>
<dbReference type="InterPro" id="IPR010982">
    <property type="entry name" value="Lambda_DNA-bd_dom_sf"/>
</dbReference>
<dbReference type="Pfam" id="PF01381">
    <property type="entry name" value="HTH_3"/>
    <property type="match status" value="1"/>
</dbReference>
<evidence type="ECO:0000313" key="3">
    <source>
        <dbReference type="EMBL" id="SES39917.1"/>
    </source>
</evidence>
<organism evidence="3 4">
    <name type="scientific">Butyrivibrio fibrisolvens</name>
    <dbReference type="NCBI Taxonomy" id="831"/>
    <lineage>
        <taxon>Bacteria</taxon>
        <taxon>Bacillati</taxon>
        <taxon>Bacillota</taxon>
        <taxon>Clostridia</taxon>
        <taxon>Lachnospirales</taxon>
        <taxon>Lachnospiraceae</taxon>
        <taxon>Butyrivibrio</taxon>
    </lineage>
</organism>
<feature type="domain" description="HTH cro/C1-type" evidence="2">
    <location>
        <begin position="20"/>
        <end position="74"/>
    </location>
</feature>
<evidence type="ECO:0000313" key="4">
    <source>
        <dbReference type="Proteomes" id="UP000182584"/>
    </source>
</evidence>
<dbReference type="SUPFAM" id="SSF47413">
    <property type="entry name" value="lambda repressor-like DNA-binding domains"/>
    <property type="match status" value="1"/>
</dbReference>
<dbReference type="CDD" id="cd00093">
    <property type="entry name" value="HTH_XRE"/>
    <property type="match status" value="1"/>
</dbReference>
<sequence>MATKITGISRDLIIHPGETISDILVERGITQAELAARTGVTPAYVCNVIAGKKDISAKFALALEYALGVSKSFWINLQANYDAELLEASESETITDEERVARNSLKDIVKYLREIGKMPLREAVDDSILSLRKALQMSNIANLKGIVPEGALRMSAKSKVDPYVMGAWIRLCQIAGEKRNVSTKFDIEKIDELVAKAKMVMCNAGESIQKSLTELFGEYGIDFSVVRNFRGAPVQGFISKKNDGTYQMVLTIRGSYADIFWFSLFHELGHIVNGDVNGSINFIDYDGNADIEIGADEFASARLIDSTAYEEFVRRSDFSLSSIKSFAESQQIRPYIVIGRLQREKLLEYNRYSSEKVRYKWA</sequence>
<dbReference type="EMBL" id="FOGJ01000039">
    <property type="protein sequence ID" value="SES39917.1"/>
    <property type="molecule type" value="Genomic_DNA"/>
</dbReference>
<dbReference type="PANTHER" id="PTHR36924">
    <property type="entry name" value="ANTITOXIN HIGA-1"/>
    <property type="match status" value="1"/>
</dbReference>
<keyword evidence="1" id="KW-0238">DNA-binding</keyword>
<dbReference type="PROSITE" id="PS50943">
    <property type="entry name" value="HTH_CROC1"/>
    <property type="match status" value="1"/>
</dbReference>
<dbReference type="PANTHER" id="PTHR36924:SF1">
    <property type="entry name" value="ANTITOXIN HIGA-1"/>
    <property type="match status" value="1"/>
</dbReference>
<dbReference type="GO" id="GO:0003677">
    <property type="term" value="F:DNA binding"/>
    <property type="evidence" value="ECO:0007669"/>
    <property type="project" value="UniProtKB-KW"/>
</dbReference>
<dbReference type="NCBIfam" id="TIGR02607">
    <property type="entry name" value="antidote_HigA"/>
    <property type="match status" value="1"/>
</dbReference>
<dbReference type="Gene3D" id="1.10.260.40">
    <property type="entry name" value="lambda repressor-like DNA-binding domains"/>
    <property type="match status" value="1"/>
</dbReference>
<evidence type="ECO:0000259" key="2">
    <source>
        <dbReference type="PROSITE" id="PS50943"/>
    </source>
</evidence>
<accession>A0A1H9X208</accession>
<evidence type="ECO:0000256" key="1">
    <source>
        <dbReference type="ARBA" id="ARBA00023125"/>
    </source>
</evidence>
<dbReference type="OrthoDB" id="9796786at2"/>